<dbReference type="Gene3D" id="3.40.50.2300">
    <property type="match status" value="1"/>
</dbReference>
<keyword evidence="2" id="KW-0067">ATP-binding</keyword>
<feature type="coiled-coil region" evidence="8">
    <location>
        <begin position="133"/>
        <end position="192"/>
    </location>
</feature>
<evidence type="ECO:0000256" key="3">
    <source>
        <dbReference type="ARBA" id="ARBA00023015"/>
    </source>
</evidence>
<dbReference type="PANTHER" id="PTHR32071">
    <property type="entry name" value="TRANSCRIPTIONAL REGULATORY PROTEIN"/>
    <property type="match status" value="1"/>
</dbReference>
<keyword evidence="6" id="KW-0804">Transcription</keyword>
<organism evidence="11 12">
    <name type="scientific">candidate division KSB3 bacterium</name>
    <dbReference type="NCBI Taxonomy" id="2044937"/>
    <lineage>
        <taxon>Bacteria</taxon>
        <taxon>candidate division KSB3</taxon>
    </lineage>
</organism>
<dbReference type="Gene3D" id="1.10.10.60">
    <property type="entry name" value="Homeodomain-like"/>
    <property type="match status" value="1"/>
</dbReference>
<keyword evidence="1" id="KW-0547">Nucleotide-binding</keyword>
<evidence type="ECO:0000256" key="4">
    <source>
        <dbReference type="ARBA" id="ARBA00023125"/>
    </source>
</evidence>
<dbReference type="GO" id="GO:0006355">
    <property type="term" value="P:regulation of DNA-templated transcription"/>
    <property type="evidence" value="ECO:0007669"/>
    <property type="project" value="InterPro"/>
</dbReference>
<dbReference type="FunFam" id="1.10.8.60:FF:000014">
    <property type="entry name" value="DNA-binding transcriptional regulator NtrC"/>
    <property type="match status" value="1"/>
</dbReference>
<dbReference type="PROSITE" id="PS00675">
    <property type="entry name" value="SIGMA54_INTERACT_1"/>
    <property type="match status" value="1"/>
</dbReference>
<dbReference type="Pfam" id="PF00072">
    <property type="entry name" value="Response_reg"/>
    <property type="match status" value="1"/>
</dbReference>
<dbReference type="GO" id="GO:0005524">
    <property type="term" value="F:ATP binding"/>
    <property type="evidence" value="ECO:0007669"/>
    <property type="project" value="UniProtKB-KW"/>
</dbReference>
<evidence type="ECO:0000256" key="1">
    <source>
        <dbReference type="ARBA" id="ARBA00022741"/>
    </source>
</evidence>
<sequence length="516" mass="58962">MTHQSVINAKTVLAVDDTPENLQLLVQILRRQGYTVHPAPDGELALKFALVTPPDLILLDVKMPGLDGYQVCEQLKADARTRDIPVIFISALSEVFDKTKAFALGGIDYIVRPFQVEEVLARVDTHLTLRSLRKRLQHENATLEDRVRKRTTELEKTNKALTQEISERERVEQELQRSLSEIQRLKEHIQAENVYLREEIQLEHNFQDIVGKSDILKSLLFKVEQVAPTETTVLISGETGTGKELIARAIHHASPRNGRSLLKMNCAALPASLIEHELFGHEKGAFTGAQSRQIGRFELADGTTLFLDEIGEMPLELQAKLLRVLQDGEFERLGNPRTIKVDVRVIAATNRNLEREMRAGRFRQDLYYRLNVYPLTVPSLRERQEDIPLLTYAFVRKFSKKFGKRVEAIPQTVMYALQQYTWPGNVRELENVIERAVITTQDSILRIELPHTLNPAAMQTSLKTLAEIERDYIVQVLETTHWQISGEKGAAAILDLHPNTLRHRMHKLEIRRPTSR</sequence>
<evidence type="ECO:0000313" key="12">
    <source>
        <dbReference type="Proteomes" id="UP000230821"/>
    </source>
</evidence>
<dbReference type="SUPFAM" id="SSF52172">
    <property type="entry name" value="CheY-like"/>
    <property type="match status" value="1"/>
</dbReference>
<dbReference type="SUPFAM" id="SSF52540">
    <property type="entry name" value="P-loop containing nucleoside triphosphate hydrolases"/>
    <property type="match status" value="1"/>
</dbReference>
<dbReference type="EMBL" id="PDSK01000106">
    <property type="protein sequence ID" value="PIE32896.1"/>
    <property type="molecule type" value="Genomic_DNA"/>
</dbReference>
<comment type="caution">
    <text evidence="11">The sequence shown here is derived from an EMBL/GenBank/DDBJ whole genome shotgun (WGS) entry which is preliminary data.</text>
</comment>
<dbReference type="SMART" id="SM00448">
    <property type="entry name" value="REC"/>
    <property type="match status" value="1"/>
</dbReference>
<keyword evidence="5" id="KW-0010">Activator</keyword>
<dbReference type="SUPFAM" id="SSF46689">
    <property type="entry name" value="Homeodomain-like"/>
    <property type="match status" value="1"/>
</dbReference>
<keyword evidence="8" id="KW-0175">Coiled coil</keyword>
<dbReference type="GO" id="GO:0000160">
    <property type="term" value="P:phosphorelay signal transduction system"/>
    <property type="evidence" value="ECO:0007669"/>
    <property type="project" value="InterPro"/>
</dbReference>
<dbReference type="InterPro" id="IPR002197">
    <property type="entry name" value="HTH_Fis"/>
</dbReference>
<dbReference type="InterPro" id="IPR011006">
    <property type="entry name" value="CheY-like_superfamily"/>
</dbReference>
<dbReference type="InterPro" id="IPR027417">
    <property type="entry name" value="P-loop_NTPase"/>
</dbReference>
<gene>
    <name evidence="11" type="ORF">CSA56_13740</name>
</gene>
<protein>
    <submittedName>
        <fullName evidence="11">DNA-binding response regulator</fullName>
    </submittedName>
</protein>
<dbReference type="PROSITE" id="PS00688">
    <property type="entry name" value="SIGMA54_INTERACT_3"/>
    <property type="match status" value="1"/>
</dbReference>
<dbReference type="InterPro" id="IPR009057">
    <property type="entry name" value="Homeodomain-like_sf"/>
</dbReference>
<evidence type="ECO:0000259" key="9">
    <source>
        <dbReference type="PROSITE" id="PS50045"/>
    </source>
</evidence>
<dbReference type="InterPro" id="IPR025944">
    <property type="entry name" value="Sigma_54_int_dom_CS"/>
</dbReference>
<evidence type="ECO:0000259" key="10">
    <source>
        <dbReference type="PROSITE" id="PS50110"/>
    </source>
</evidence>
<feature type="domain" description="Response regulatory" evidence="10">
    <location>
        <begin position="11"/>
        <end position="127"/>
    </location>
</feature>
<dbReference type="InterPro" id="IPR058031">
    <property type="entry name" value="AAA_lid_NorR"/>
</dbReference>
<keyword evidence="3" id="KW-0805">Transcription regulation</keyword>
<dbReference type="Proteomes" id="UP000230821">
    <property type="component" value="Unassembled WGS sequence"/>
</dbReference>
<evidence type="ECO:0000256" key="8">
    <source>
        <dbReference type="SAM" id="Coils"/>
    </source>
</evidence>
<dbReference type="CDD" id="cd19920">
    <property type="entry name" value="REC_PA4781-like"/>
    <property type="match status" value="1"/>
</dbReference>
<dbReference type="Pfam" id="PF25601">
    <property type="entry name" value="AAA_lid_14"/>
    <property type="match status" value="1"/>
</dbReference>
<evidence type="ECO:0000256" key="5">
    <source>
        <dbReference type="ARBA" id="ARBA00023159"/>
    </source>
</evidence>
<dbReference type="CDD" id="cd00009">
    <property type="entry name" value="AAA"/>
    <property type="match status" value="1"/>
</dbReference>
<proteinExistence type="predicted"/>
<dbReference type="AlphaFoldDB" id="A0A2G6KB07"/>
<dbReference type="SMART" id="SM00382">
    <property type="entry name" value="AAA"/>
    <property type="match status" value="1"/>
</dbReference>
<reference evidence="11 12" key="1">
    <citation type="submission" date="2017-10" db="EMBL/GenBank/DDBJ databases">
        <title>Novel microbial diversity and functional potential in the marine mammal oral microbiome.</title>
        <authorList>
            <person name="Dudek N.K."/>
            <person name="Sun C.L."/>
            <person name="Burstein D."/>
            <person name="Kantor R.S."/>
            <person name="Aliaga Goltsman D.S."/>
            <person name="Bik E.M."/>
            <person name="Thomas B.C."/>
            <person name="Banfield J.F."/>
            <person name="Relman D.A."/>
        </authorList>
    </citation>
    <scope>NUCLEOTIDE SEQUENCE [LARGE SCALE GENOMIC DNA]</scope>
    <source>
        <strain evidence="11">DOLJORAL78_47_16</strain>
    </source>
</reference>
<dbReference type="PANTHER" id="PTHR32071:SF117">
    <property type="entry name" value="PTS-DEPENDENT DIHYDROXYACETONE KINASE OPERON REGULATORY PROTEIN-RELATED"/>
    <property type="match status" value="1"/>
</dbReference>
<dbReference type="InterPro" id="IPR025662">
    <property type="entry name" value="Sigma_54_int_dom_ATP-bd_1"/>
</dbReference>
<dbReference type="FunFam" id="3.40.50.300:FF:000006">
    <property type="entry name" value="DNA-binding transcriptional regulator NtrC"/>
    <property type="match status" value="1"/>
</dbReference>
<dbReference type="Gene3D" id="1.10.8.60">
    <property type="match status" value="1"/>
</dbReference>
<name>A0A2G6KB07_9BACT</name>
<keyword evidence="4 11" id="KW-0238">DNA-binding</keyword>
<dbReference type="Pfam" id="PF00158">
    <property type="entry name" value="Sigma54_activat"/>
    <property type="match status" value="1"/>
</dbReference>
<feature type="domain" description="Sigma-54 factor interaction" evidence="9">
    <location>
        <begin position="209"/>
        <end position="438"/>
    </location>
</feature>
<evidence type="ECO:0000256" key="6">
    <source>
        <dbReference type="ARBA" id="ARBA00023163"/>
    </source>
</evidence>
<accession>A0A2G6KB07</accession>
<dbReference type="PROSITE" id="PS50110">
    <property type="entry name" value="RESPONSE_REGULATORY"/>
    <property type="match status" value="1"/>
</dbReference>
<dbReference type="InterPro" id="IPR001789">
    <property type="entry name" value="Sig_transdc_resp-reg_receiver"/>
</dbReference>
<evidence type="ECO:0000256" key="7">
    <source>
        <dbReference type="PROSITE-ProRule" id="PRU00169"/>
    </source>
</evidence>
<keyword evidence="7" id="KW-0597">Phosphoprotein</keyword>
<evidence type="ECO:0000313" key="11">
    <source>
        <dbReference type="EMBL" id="PIE32896.1"/>
    </source>
</evidence>
<dbReference type="Gene3D" id="3.40.50.300">
    <property type="entry name" value="P-loop containing nucleotide triphosphate hydrolases"/>
    <property type="match status" value="1"/>
</dbReference>
<dbReference type="GO" id="GO:0043565">
    <property type="term" value="F:sequence-specific DNA binding"/>
    <property type="evidence" value="ECO:0007669"/>
    <property type="project" value="InterPro"/>
</dbReference>
<dbReference type="InterPro" id="IPR002078">
    <property type="entry name" value="Sigma_54_int"/>
</dbReference>
<dbReference type="InterPro" id="IPR003593">
    <property type="entry name" value="AAA+_ATPase"/>
</dbReference>
<feature type="modified residue" description="4-aspartylphosphate" evidence="7">
    <location>
        <position position="60"/>
    </location>
</feature>
<evidence type="ECO:0000256" key="2">
    <source>
        <dbReference type="ARBA" id="ARBA00022840"/>
    </source>
</evidence>
<dbReference type="PROSITE" id="PS50045">
    <property type="entry name" value="SIGMA54_INTERACT_4"/>
    <property type="match status" value="1"/>
</dbReference>
<dbReference type="Pfam" id="PF02954">
    <property type="entry name" value="HTH_8"/>
    <property type="match status" value="1"/>
</dbReference>